<evidence type="ECO:0000256" key="6">
    <source>
        <dbReference type="HAMAP-Rule" id="MF_01208"/>
    </source>
</evidence>
<name>A0ABQ1WBS6_9FLAO</name>
<sequence length="213" mass="23937">MILNKETAKKTAELLLQIKAIKLEPQEPFTWASGWKSPIYCDNRIILSYPIIRNYVRENFARQIEDKYGKPDVIAAVATGAIGIGMLVAEYLSLPFAYVRPEPKGHGRQNQIEGNLEEGQTVVVIEDLISTGNSSLNAVKALKEAGANVKGMFAIFTYGFDTSVKNFEKLDIDLHTLSDYENLIETAQNTNYITIEEAGILRKWREDPANWKP</sequence>
<dbReference type="InterPro" id="IPR000836">
    <property type="entry name" value="PRTase_dom"/>
</dbReference>
<dbReference type="Gene3D" id="3.40.50.2020">
    <property type="match status" value="1"/>
</dbReference>
<keyword evidence="7" id="KW-0812">Transmembrane</keyword>
<reference evidence="10" key="1">
    <citation type="journal article" date="2019" name="Int. J. Syst. Evol. Microbiol.">
        <title>The Global Catalogue of Microorganisms (GCM) 10K type strain sequencing project: providing services to taxonomists for standard genome sequencing and annotation.</title>
        <authorList>
            <consortium name="The Broad Institute Genomics Platform"/>
            <consortium name="The Broad Institute Genome Sequencing Center for Infectious Disease"/>
            <person name="Wu L."/>
            <person name="Ma J."/>
        </authorList>
    </citation>
    <scope>NUCLEOTIDE SEQUENCE [LARGE SCALE GENOMIC DNA]</scope>
    <source>
        <strain evidence="10">CGMCC 1.15422</strain>
    </source>
</reference>
<gene>
    <name evidence="6 9" type="primary">pyrE</name>
    <name evidence="9" type="ORF">GCM10011532_02030</name>
</gene>
<dbReference type="Proteomes" id="UP000605733">
    <property type="component" value="Unassembled WGS sequence"/>
</dbReference>
<evidence type="ECO:0000256" key="7">
    <source>
        <dbReference type="SAM" id="Phobius"/>
    </source>
</evidence>
<evidence type="ECO:0000256" key="5">
    <source>
        <dbReference type="ARBA" id="ARBA00022975"/>
    </source>
</evidence>
<comment type="caution">
    <text evidence="9">The sequence shown here is derived from an EMBL/GenBank/DDBJ whole genome shotgun (WGS) entry which is preliminary data.</text>
</comment>
<feature type="binding site" evidence="6">
    <location>
        <position position="106"/>
    </location>
    <ligand>
        <name>5-phospho-alpha-D-ribose 1-diphosphate</name>
        <dbReference type="ChEBI" id="CHEBI:58017"/>
        <note>ligand shared between dimeric partners</note>
    </ligand>
</feature>
<dbReference type="EC" id="2.4.2.10" evidence="2 6"/>
<comment type="function">
    <text evidence="6">Catalyzes the transfer of a ribosyl phosphate group from 5-phosphoribose 1-diphosphate to orotate, leading to the formation of orotidine monophosphate (OMP).</text>
</comment>
<feature type="binding site" evidence="6">
    <location>
        <position position="100"/>
    </location>
    <ligand>
        <name>5-phospho-alpha-D-ribose 1-diphosphate</name>
        <dbReference type="ChEBI" id="CHEBI:58017"/>
        <note>ligand shared between dimeric partners</note>
    </ligand>
</feature>
<dbReference type="Pfam" id="PF00156">
    <property type="entry name" value="Pribosyltran"/>
    <property type="match status" value="1"/>
</dbReference>
<evidence type="ECO:0000256" key="3">
    <source>
        <dbReference type="ARBA" id="ARBA00022676"/>
    </source>
</evidence>
<evidence type="ECO:0000313" key="10">
    <source>
        <dbReference type="Proteomes" id="UP000605733"/>
    </source>
</evidence>
<feature type="binding site" description="in other chain" evidence="6">
    <location>
        <begin position="126"/>
        <end position="134"/>
    </location>
    <ligand>
        <name>5-phospho-alpha-D-ribose 1-diphosphate</name>
        <dbReference type="ChEBI" id="CHEBI:58017"/>
        <note>ligand shared between dimeric partners</note>
    </ligand>
</feature>
<dbReference type="NCBIfam" id="TIGR00336">
    <property type="entry name" value="pyrE"/>
    <property type="match status" value="1"/>
</dbReference>
<keyword evidence="10" id="KW-1185">Reference proteome</keyword>
<dbReference type="GO" id="GO:0016757">
    <property type="term" value="F:glycosyltransferase activity"/>
    <property type="evidence" value="ECO:0007669"/>
    <property type="project" value="UniProtKB-KW"/>
</dbReference>
<feature type="binding site" evidence="6">
    <location>
        <position position="104"/>
    </location>
    <ligand>
        <name>5-phospho-alpha-D-ribose 1-diphosphate</name>
        <dbReference type="ChEBI" id="CHEBI:58017"/>
        <note>ligand shared between dimeric partners</note>
    </ligand>
</feature>
<evidence type="ECO:0000256" key="4">
    <source>
        <dbReference type="ARBA" id="ARBA00022679"/>
    </source>
</evidence>
<evidence type="ECO:0000256" key="2">
    <source>
        <dbReference type="ARBA" id="ARBA00011971"/>
    </source>
</evidence>
<comment type="caution">
    <text evidence="6">Lacks conserved residue(s) required for the propagation of feature annotation.</text>
</comment>
<feature type="transmembrane region" description="Helical" evidence="7">
    <location>
        <begin position="73"/>
        <end position="99"/>
    </location>
</feature>
<keyword evidence="5 6" id="KW-0665">Pyrimidine biosynthesis</keyword>
<proteinExistence type="inferred from homology"/>
<dbReference type="PANTHER" id="PTHR19278:SF9">
    <property type="entry name" value="URIDINE 5'-MONOPHOSPHATE SYNTHASE"/>
    <property type="match status" value="1"/>
</dbReference>
<dbReference type="EMBL" id="BMIX01000001">
    <property type="protein sequence ID" value="GGG22579.1"/>
    <property type="molecule type" value="Genomic_DNA"/>
</dbReference>
<dbReference type="InterPro" id="IPR023031">
    <property type="entry name" value="OPRT"/>
</dbReference>
<comment type="subunit">
    <text evidence="6">Homodimer.</text>
</comment>
<keyword evidence="6" id="KW-0460">Magnesium</keyword>
<protein>
    <recommendedName>
        <fullName evidence="2 6">Orotate phosphoribosyltransferase</fullName>
        <shortName evidence="6">OPRT</shortName>
        <shortName evidence="6">OPRTase</shortName>
        <ecNumber evidence="2 6">2.4.2.10</ecNumber>
    </recommendedName>
</protein>
<dbReference type="PANTHER" id="PTHR19278">
    <property type="entry name" value="OROTATE PHOSPHORIBOSYLTRANSFERASE"/>
    <property type="match status" value="1"/>
</dbReference>
<evidence type="ECO:0000256" key="1">
    <source>
        <dbReference type="ARBA" id="ARBA00004889"/>
    </source>
</evidence>
<accession>A0ABQ1WBS6</accession>
<comment type="catalytic activity">
    <reaction evidence="6">
        <text>orotidine 5'-phosphate + diphosphate = orotate + 5-phospho-alpha-D-ribose 1-diphosphate</text>
        <dbReference type="Rhea" id="RHEA:10380"/>
        <dbReference type="ChEBI" id="CHEBI:30839"/>
        <dbReference type="ChEBI" id="CHEBI:33019"/>
        <dbReference type="ChEBI" id="CHEBI:57538"/>
        <dbReference type="ChEBI" id="CHEBI:58017"/>
        <dbReference type="EC" id="2.4.2.10"/>
    </reaction>
</comment>
<dbReference type="HAMAP" id="MF_01208">
    <property type="entry name" value="PyrE"/>
    <property type="match status" value="1"/>
</dbReference>
<dbReference type="InterPro" id="IPR029057">
    <property type="entry name" value="PRTase-like"/>
</dbReference>
<evidence type="ECO:0000259" key="8">
    <source>
        <dbReference type="Pfam" id="PF00156"/>
    </source>
</evidence>
<feature type="binding site" evidence="6">
    <location>
        <position position="130"/>
    </location>
    <ligand>
        <name>orotate</name>
        <dbReference type="ChEBI" id="CHEBI:30839"/>
    </ligand>
</feature>
<dbReference type="CDD" id="cd06223">
    <property type="entry name" value="PRTases_typeI"/>
    <property type="match status" value="1"/>
</dbReference>
<keyword evidence="7" id="KW-0472">Membrane</keyword>
<evidence type="ECO:0000313" key="9">
    <source>
        <dbReference type="EMBL" id="GGG22579.1"/>
    </source>
</evidence>
<dbReference type="InterPro" id="IPR004467">
    <property type="entry name" value="Or_phspho_trans_dom"/>
</dbReference>
<keyword evidence="4 6" id="KW-0808">Transferase</keyword>
<feature type="domain" description="Phosphoribosyltransferase" evidence="8">
    <location>
        <begin position="50"/>
        <end position="149"/>
    </location>
</feature>
<dbReference type="SUPFAM" id="SSF53271">
    <property type="entry name" value="PRTase-like"/>
    <property type="match status" value="1"/>
</dbReference>
<organism evidence="9 10">
    <name type="scientific">Christiangramia forsetii</name>
    <dbReference type="NCBI Taxonomy" id="411153"/>
    <lineage>
        <taxon>Bacteria</taxon>
        <taxon>Pseudomonadati</taxon>
        <taxon>Bacteroidota</taxon>
        <taxon>Flavobacteriia</taxon>
        <taxon>Flavobacteriales</taxon>
        <taxon>Flavobacteriaceae</taxon>
        <taxon>Christiangramia</taxon>
    </lineage>
</organism>
<comment type="pathway">
    <text evidence="1 6">Pyrimidine metabolism; UMP biosynthesis via de novo pathway; UMP from orotate: step 1/2.</text>
</comment>
<keyword evidence="7" id="KW-1133">Transmembrane helix</keyword>
<comment type="similarity">
    <text evidence="6">Belongs to the purine/pyrimidine phosphoribosyltransferase family. PyrE subfamily.</text>
</comment>
<comment type="cofactor">
    <cofactor evidence="6">
        <name>Mg(2+)</name>
        <dbReference type="ChEBI" id="CHEBI:18420"/>
    </cofactor>
</comment>
<keyword evidence="3 6" id="KW-0328">Glycosyltransferase</keyword>
<dbReference type="RefSeq" id="WP_011710549.1">
    <property type="nucleotide sequence ID" value="NZ_BMIX01000001.1"/>
</dbReference>